<gene>
    <name evidence="1" type="ORF">LTS18_002068</name>
</gene>
<sequence length="515" mass="55949">MADSALGSSYSFDSKKPSESVQCTTVQSIPDNVFKELEAFGLEVSEEGEVAWNERSNSHPKEWSHCKKVWNTAIVVFLEFFATLVSNAGTSAAAHAYINLGVSKTLAIFAFTSVYLLGQALGGIVLPPLTEAFGRKSTFIVSTIVYAVCCVIVAASGSLAGIVAGRFIAGAVSAVPSVVAIGSIEDMWHARHRIWVVQAWVGFSIVGLALAPVMAATLSTSNTGWPWVFYFAAIVMGGTSILCLTMSESRPSLILQRRLDLVMKSTGYRKLTYNNPDRPSSMREFATVSLTRPVRMFCTEPIVCMVSIMSASVFATIYLLTETLTVVYGDFGLSSQQSACIFIALGLGLIFVIPTRLCDQYIAGKRQRNGEVLQPEDKLFGFYVAAPTYAIALWWFAWTIPPKSSAVPWPVSVVPLLLIGFATNEFDNTLSGYLTDAYTSFAASANAPLAFLRAMLSAVYPLFATQLYRGLGNNLATSLLAIIATLYCVAPFVLWKYGKKIRERSSFAEKSDSRA</sequence>
<name>A0ACC3D863_9PEZI</name>
<dbReference type="EMBL" id="JAWDJW010006937">
    <property type="protein sequence ID" value="KAK3063232.1"/>
    <property type="molecule type" value="Genomic_DNA"/>
</dbReference>
<organism evidence="1 2">
    <name type="scientific">Coniosporium uncinatum</name>
    <dbReference type="NCBI Taxonomy" id="93489"/>
    <lineage>
        <taxon>Eukaryota</taxon>
        <taxon>Fungi</taxon>
        <taxon>Dikarya</taxon>
        <taxon>Ascomycota</taxon>
        <taxon>Pezizomycotina</taxon>
        <taxon>Dothideomycetes</taxon>
        <taxon>Dothideomycetes incertae sedis</taxon>
        <taxon>Coniosporium</taxon>
    </lineage>
</organism>
<evidence type="ECO:0000313" key="2">
    <source>
        <dbReference type="Proteomes" id="UP001186974"/>
    </source>
</evidence>
<reference evidence="1" key="1">
    <citation type="submission" date="2024-09" db="EMBL/GenBank/DDBJ databases">
        <title>Black Yeasts Isolated from many extreme environments.</title>
        <authorList>
            <person name="Coleine C."/>
            <person name="Stajich J.E."/>
            <person name="Selbmann L."/>
        </authorList>
    </citation>
    <scope>NUCLEOTIDE SEQUENCE</scope>
    <source>
        <strain evidence="1">CCFEE 5737</strain>
    </source>
</reference>
<comment type="caution">
    <text evidence="1">The sequence shown here is derived from an EMBL/GenBank/DDBJ whole genome shotgun (WGS) entry which is preliminary data.</text>
</comment>
<protein>
    <submittedName>
        <fullName evidence="1">Uncharacterized protein</fullName>
    </submittedName>
</protein>
<dbReference type="Proteomes" id="UP001186974">
    <property type="component" value="Unassembled WGS sequence"/>
</dbReference>
<proteinExistence type="predicted"/>
<keyword evidence="2" id="KW-1185">Reference proteome</keyword>
<evidence type="ECO:0000313" key="1">
    <source>
        <dbReference type="EMBL" id="KAK3063232.1"/>
    </source>
</evidence>
<accession>A0ACC3D863</accession>